<gene>
    <name evidence="1" type="ORF">IE53DRAFT_391012</name>
</gene>
<accession>A0ACD0NM07</accession>
<name>A0ACD0NM07_9BASI</name>
<dbReference type="EMBL" id="KZ820683">
    <property type="protein sequence ID" value="PWN46834.1"/>
    <property type="molecule type" value="Genomic_DNA"/>
</dbReference>
<evidence type="ECO:0000313" key="2">
    <source>
        <dbReference type="Proteomes" id="UP000245626"/>
    </source>
</evidence>
<dbReference type="Proteomes" id="UP000245626">
    <property type="component" value="Unassembled WGS sequence"/>
</dbReference>
<sequence>MAFVHHPGSKFQQNRRQSQDGQQDQPRLSSAAATGPGGQVNPYSGQRSRIGLGPSSSSHHDRLARSNSQDWSLVFPGRVRDDEARSAASSLDTFESEQADATFTLPPLHDGTGRFGATSSERSLSVTHSDVSSRSRLSPLPRGSPGSEGYSDGLFSPTDVEADADEEEGYGTESSYFDSDDMRSVRSQSELRPRAVAERRRSRGVHQDHDRGSVGNSRTTASLQGLGASAFFERDPDMAVRSSSTWSFVRGSHFRSQRAGAQQPASSAGGASSRLGASLTSRVTRRRRQNQHPLDSVTNLPVVFTSDSDEAGSFSGCDGGERVSRAAEEEAVVDEGEEEERSFELDLAHTHLAQSAGLAPSISAAQARRPKRRHRHSAAGRSSKRSNTSQSAVERGSNMPTAASEGGLRSGGHHVEDSRQQERFRSPDARSKGVGSMAHASPSRGSRSTRLVGSLLRKVFDLEPDVLDAFLYGMGTSVDRGEEAGSDSASRRSRMLSALDDKENDRLTPLGAARGPRPLVPQIGFLDEREVVTKVREASLDRLRRSRHSAIPGRRFRMLIDGREVEDVEEEAELELELDVEEDEGDATEREEDSRYPASHHGRVDSRPMKGVSPLIDLSSRVKGEDDFDAELALIQAQVRNRRMVTSRGESLAKALARRDRKGKKASKEQETPSSVMEPTTMEALQALVGGSIPIPMPFRLLGVLARSLGWWGRSSSSVVGGGSDMHSSHQETDHPHHHHHHHHHQIQQHDHSVMASAVSSSSSSSASNDTIEGGGDSKKGNQRRMSYIAHRYLTQGPEGIEEEIPELWRGDSHPALSGGASKSTSPPRIERRRRRTYLGQT</sequence>
<evidence type="ECO:0000313" key="1">
    <source>
        <dbReference type="EMBL" id="PWN46834.1"/>
    </source>
</evidence>
<proteinExistence type="predicted"/>
<keyword evidence="2" id="KW-1185">Reference proteome</keyword>
<reference evidence="1 2" key="1">
    <citation type="journal article" date="2018" name="Mol. Biol. Evol.">
        <title>Broad Genomic Sampling Reveals a Smut Pathogenic Ancestry of the Fungal Clade Ustilaginomycotina.</title>
        <authorList>
            <person name="Kijpornyongpan T."/>
            <person name="Mondo S.J."/>
            <person name="Barry K."/>
            <person name="Sandor L."/>
            <person name="Lee J."/>
            <person name="Lipzen A."/>
            <person name="Pangilinan J."/>
            <person name="LaButti K."/>
            <person name="Hainaut M."/>
            <person name="Henrissat B."/>
            <person name="Grigoriev I.V."/>
            <person name="Spatafora J.W."/>
            <person name="Aime M.C."/>
        </authorList>
    </citation>
    <scope>NUCLEOTIDE SEQUENCE [LARGE SCALE GENOMIC DNA]</scope>
    <source>
        <strain evidence="1 2">SA 807</strain>
    </source>
</reference>
<organism evidence="1 2">
    <name type="scientific">Violaceomyces palustris</name>
    <dbReference type="NCBI Taxonomy" id="1673888"/>
    <lineage>
        <taxon>Eukaryota</taxon>
        <taxon>Fungi</taxon>
        <taxon>Dikarya</taxon>
        <taxon>Basidiomycota</taxon>
        <taxon>Ustilaginomycotina</taxon>
        <taxon>Ustilaginomycetes</taxon>
        <taxon>Violaceomycetales</taxon>
        <taxon>Violaceomycetaceae</taxon>
        <taxon>Violaceomyces</taxon>
    </lineage>
</organism>
<protein>
    <submittedName>
        <fullName evidence="1">Uncharacterized protein</fullName>
    </submittedName>
</protein>